<feature type="region of interest" description="Disordered" evidence="1">
    <location>
        <begin position="120"/>
        <end position="152"/>
    </location>
</feature>
<feature type="domain" description="PARP catalytic" evidence="2">
    <location>
        <begin position="379"/>
        <end position="504"/>
    </location>
</feature>
<dbReference type="InterPro" id="IPR051712">
    <property type="entry name" value="ARTD-AVP"/>
</dbReference>
<evidence type="ECO:0000256" key="1">
    <source>
        <dbReference type="SAM" id="MobiDB-lite"/>
    </source>
</evidence>
<evidence type="ECO:0000259" key="2">
    <source>
        <dbReference type="Pfam" id="PF00644"/>
    </source>
</evidence>
<dbReference type="PANTHER" id="PTHR45740">
    <property type="entry name" value="POLY [ADP-RIBOSE] POLYMERASE"/>
    <property type="match status" value="1"/>
</dbReference>
<dbReference type="Gene3D" id="3.90.228.10">
    <property type="match status" value="1"/>
</dbReference>
<dbReference type="GO" id="GO:0005634">
    <property type="term" value="C:nucleus"/>
    <property type="evidence" value="ECO:0007669"/>
    <property type="project" value="TreeGrafter"/>
</dbReference>
<dbReference type="SUPFAM" id="SSF56399">
    <property type="entry name" value="ADP-ribosylation"/>
    <property type="match status" value="1"/>
</dbReference>
<dbReference type="AlphaFoldDB" id="A0A6P8Y1G6"/>
<feature type="compositionally biased region" description="Basic residues" evidence="1">
    <location>
        <begin position="1"/>
        <end position="12"/>
    </location>
</feature>
<dbReference type="PANTHER" id="PTHR45740:SF2">
    <property type="entry name" value="POLY [ADP-RIBOSE] POLYMERASE"/>
    <property type="match status" value="1"/>
</dbReference>
<dbReference type="KEGG" id="tpal:117640664"/>
<dbReference type="InParanoid" id="A0A6P8Y1G6"/>
<proteinExistence type="predicted"/>
<dbReference type="GO" id="GO:0003950">
    <property type="term" value="F:NAD+ poly-ADP-ribosyltransferase activity"/>
    <property type="evidence" value="ECO:0007669"/>
    <property type="project" value="InterPro"/>
</dbReference>
<dbReference type="Proteomes" id="UP000515158">
    <property type="component" value="Unplaced"/>
</dbReference>
<feature type="compositionally biased region" description="Basic residues" evidence="1">
    <location>
        <begin position="51"/>
        <end position="73"/>
    </location>
</feature>
<feature type="region of interest" description="Disordered" evidence="1">
    <location>
        <begin position="266"/>
        <end position="296"/>
    </location>
</feature>
<dbReference type="OrthoDB" id="6133115at2759"/>
<dbReference type="GeneID" id="117640664"/>
<feature type="region of interest" description="Disordered" evidence="1">
    <location>
        <begin position="170"/>
        <end position="206"/>
    </location>
</feature>
<organism evidence="4">
    <name type="scientific">Thrips palmi</name>
    <name type="common">Melon thrips</name>
    <dbReference type="NCBI Taxonomy" id="161013"/>
    <lineage>
        <taxon>Eukaryota</taxon>
        <taxon>Metazoa</taxon>
        <taxon>Ecdysozoa</taxon>
        <taxon>Arthropoda</taxon>
        <taxon>Hexapoda</taxon>
        <taxon>Insecta</taxon>
        <taxon>Pterygota</taxon>
        <taxon>Neoptera</taxon>
        <taxon>Paraneoptera</taxon>
        <taxon>Thysanoptera</taxon>
        <taxon>Terebrantia</taxon>
        <taxon>Thripoidea</taxon>
        <taxon>Thripidae</taxon>
        <taxon>Thrips</taxon>
    </lineage>
</organism>
<feature type="region of interest" description="Disordered" evidence="1">
    <location>
        <begin position="1"/>
        <end position="104"/>
    </location>
</feature>
<sequence>MYVPPPHRRRRLLPLPVNRGPGGPGGPLGARQPLVLLTNRPCLPRRPSVSHGKRRGWGFPRKDKKGRRKNKRGRASETPKRQPEPESDRPPAMHAQANAGAALPPVETVETPQAQVVAPLADEPAPPPPAAFAPLPESCDAGGPEPVGAGGRVPSNLKAVDIGVAVTAPASAAVQPSTSTPLPRSSPAEAAEATWPPSAPAGRPVKKGVRRCGVEGAAGAACSSTGLLSTALSTAAALPTASAAESVFHFEATAESNAAVATASTADAAAPAAPNPKKRAATDDAEVVDSTTSPIASPIASPGGVLVLPDAKRARCDVIDLDLDKVVHLLVGSGARLIYRTRARELVEQADWTVLPRVPKHATTNPLQYVPLDRVHHHEEFHRVERDFDYSCRGQGFQVTRVCRVENDWLLYEFQERVWQLEQQCGDVAVLRVYHGTPRANVHSIAMGNLDRRYAGRGTNHAWWGKGVNFSPISYYASHYGDQGTFRSMMVFDVVVGRACSVLSPPEAPLLPKHNPGRPGQRYDTNLKLDPGPQVVCKFGDHQFYPAYIIDYTAPPKGHRWHGQYWEQEQEYCPWWLFQNFDLFNRNWMGSFPC</sequence>
<dbReference type="InterPro" id="IPR012317">
    <property type="entry name" value="Poly(ADP-ribose)pol_cat_dom"/>
</dbReference>
<evidence type="ECO:0000313" key="3">
    <source>
        <dbReference type="Proteomes" id="UP000515158"/>
    </source>
</evidence>
<evidence type="ECO:0000313" key="4">
    <source>
        <dbReference type="RefSeq" id="XP_034233338.1"/>
    </source>
</evidence>
<dbReference type="GO" id="GO:1990404">
    <property type="term" value="F:NAD+-protein mono-ADP-ribosyltransferase activity"/>
    <property type="evidence" value="ECO:0007669"/>
    <property type="project" value="TreeGrafter"/>
</dbReference>
<feature type="compositionally biased region" description="Basic and acidic residues" evidence="1">
    <location>
        <begin position="74"/>
        <end position="91"/>
    </location>
</feature>
<protein>
    <submittedName>
        <fullName evidence="4">Uncharacterized protein LOC117640664</fullName>
    </submittedName>
</protein>
<feature type="compositionally biased region" description="Low complexity" evidence="1">
    <location>
        <begin position="176"/>
        <end position="187"/>
    </location>
</feature>
<name>A0A6P8Y1G6_THRPL</name>
<gene>
    <name evidence="4" type="primary">LOC117640664</name>
</gene>
<reference evidence="4" key="1">
    <citation type="submission" date="2025-08" db="UniProtKB">
        <authorList>
            <consortium name="RefSeq"/>
        </authorList>
    </citation>
    <scope>IDENTIFICATION</scope>
    <source>
        <tissue evidence="4">Total insect</tissue>
    </source>
</reference>
<accession>A0A6P8Y1G6</accession>
<dbReference type="RefSeq" id="XP_034233338.1">
    <property type="nucleotide sequence ID" value="XM_034377447.1"/>
</dbReference>
<dbReference type="Pfam" id="PF00644">
    <property type="entry name" value="PARP"/>
    <property type="match status" value="1"/>
</dbReference>
<keyword evidence="3" id="KW-1185">Reference proteome</keyword>